<feature type="compositionally biased region" description="Basic and acidic residues" evidence="1">
    <location>
        <begin position="575"/>
        <end position="595"/>
    </location>
</feature>
<name>A0A832I590_9THEM</name>
<evidence type="ECO:0000256" key="1">
    <source>
        <dbReference type="SAM" id="MobiDB-lite"/>
    </source>
</evidence>
<organism evidence="2">
    <name type="scientific">Pseudothermotoga hypogea</name>
    <dbReference type="NCBI Taxonomy" id="57487"/>
    <lineage>
        <taxon>Bacteria</taxon>
        <taxon>Thermotogati</taxon>
        <taxon>Thermotogota</taxon>
        <taxon>Thermotogae</taxon>
        <taxon>Thermotogales</taxon>
        <taxon>Thermotogaceae</taxon>
        <taxon>Pseudothermotoga</taxon>
    </lineage>
</organism>
<gene>
    <name evidence="2" type="ORF">ENW55_02075</name>
</gene>
<comment type="caution">
    <text evidence="2">The sequence shown here is derived from an EMBL/GenBank/DDBJ whole genome shotgun (WGS) entry which is preliminary data.</text>
</comment>
<proteinExistence type="predicted"/>
<dbReference type="AlphaFoldDB" id="A0A832I590"/>
<sequence length="929" mass="102910">MRKIVLFLSVLSVLIFAVQPHEKVIFKNGNWTTTQEEIQGRQVLIVGYEGIPELLKELVGRKEATKDSISFTVPSNVVLISIHTICDPKLEQKITLLDEKGRAYTTFDLQRFEKDHVVFTPMGELVLKKGRYTLKFSNPKSLERDIVNFEPVVLLIGREYDALKENIAKEVQTQPAKVQGENALLEGKSVQTQSPRTVQRKPIEFTLNESSLIEAVAIDLVDIPKDFPQTNILIVDKNSRLFGPYQVSDFDEENSVIFFSPKLPLASGSYTIKFSDESVLNYKSDGKPIFALKLFPYDPPFDFTGTYKMSFVVKRVATIFGPSEKKTLDVKDFEVGLIDHFDYVELVGKIDLNQIVQLLEEQTGRKVNAEYTEVFPFSQPCKVIDRKKDSLSCTFNLSLNFSDMPAVNRFIVGTTTVAVVLTFKTRPGLTPGVTISGSAKYIRIDDPHLGTDVNDYVISGDGYRFMEQLPPFVTYAMNKKLGSAGNIPGPSSAEQMATGLLFPPLVAAIGYALQELLKPKPGGVAEVFQDYTRAQRGAARRAAAREAASEAVQSEAVSETESEVIEEETEEYEEAPIHEPEPVEETQRPSQKEPEVTIPEIPQTVLEVPVDIYGRTVQIAYDPLTDEWYNTETGNIFNMEIYSKVVLPNLPKDKAFIEAQRQKMQQPTKLEGIDLNREEYMRRLEQKYGVSRDQLKDKISQSVERSSRDAERYKRDAEWYETAETVAKVTEIVADNAVDALANCTGFPGRMVRAAYKGVKGVAGAAAEGELTIGTLIDTGTDIASDFIDFDSLGEGFKYGKSIVGPATEAVFKTAGSTIGGLIDGGLEGAKESFIESAIDNSFEALAKSIFKGYGDEVTATRGEWWNPELSKLSIPARPSNASILTSPTGEDLSRIVAKKLVNETAQMTAKTANALTSEFAVKPVILGE</sequence>
<reference evidence="2" key="1">
    <citation type="journal article" date="2020" name="mSystems">
        <title>Genome- and Community-Level Interaction Insights into Carbon Utilization and Element Cycling Functions of Hydrothermarchaeota in Hydrothermal Sediment.</title>
        <authorList>
            <person name="Zhou Z."/>
            <person name="Liu Y."/>
            <person name="Xu W."/>
            <person name="Pan J."/>
            <person name="Luo Z.H."/>
            <person name="Li M."/>
        </authorList>
    </citation>
    <scope>NUCLEOTIDE SEQUENCE [LARGE SCALE GENOMIC DNA]</scope>
    <source>
        <strain evidence="2">SpSt-86</strain>
    </source>
</reference>
<evidence type="ECO:0000313" key="2">
    <source>
        <dbReference type="EMBL" id="HGZ78756.1"/>
    </source>
</evidence>
<dbReference type="EMBL" id="DTKQ01000016">
    <property type="protein sequence ID" value="HGZ78756.1"/>
    <property type="molecule type" value="Genomic_DNA"/>
</dbReference>
<feature type="region of interest" description="Disordered" evidence="1">
    <location>
        <begin position="545"/>
        <end position="596"/>
    </location>
</feature>
<feature type="compositionally biased region" description="Acidic residues" evidence="1">
    <location>
        <begin position="558"/>
        <end position="574"/>
    </location>
</feature>
<accession>A0A832I590</accession>
<protein>
    <submittedName>
        <fullName evidence="2">Uncharacterized protein</fullName>
    </submittedName>
</protein>